<dbReference type="InterPro" id="IPR027791">
    <property type="entry name" value="Galactosyl_T_C"/>
</dbReference>
<feature type="domain" description="Apple" evidence="15">
    <location>
        <begin position="503"/>
        <end position="537"/>
    </location>
</feature>
<comment type="caution">
    <text evidence="16">The sequence shown here is derived from an EMBL/GenBank/DDBJ whole genome shotgun (WGS) entry which is preliminary data.</text>
</comment>
<dbReference type="SUPFAM" id="SSF53448">
    <property type="entry name" value="Nucleotide-diphospho-sugar transferases"/>
    <property type="match status" value="1"/>
</dbReference>
<sequence length="693" mass="78307">MLTLCTCLQTFFFLAYHNGSSGDALMPSEQYDAELQAPAPPKSASGGGELVTYTPVRHLTRMRRKWRREVGKFLRAYETVCAAGWPAQNGSTQGNQTIRPSNVTARRPLASPFVSGKNVNMTSQLPLCPCVPSGLKGQLEISIDAQPVAHELARVTTGGRWKPTGCRARQRVAIIVPYRDREQHLQLFLRHMHPVLQRQMLEYRIFVVEQALPTVFNKASMMNIGYRIARSMFHFDCVVFHDVDMLTEDDRNFYTCADQPRHAGAYIDKYGYSLAYLNVFGGVTTFTNEQFLLVNGFSNVFYGWGGEDDDMLKRVLARGFRIMRYSQTVARYKMIKHRGDQRNPYNFFGRMYRKFNIAHYDHDGVDNVEYTIHNVHNKSLCTWISASIDTPLNNFTVYHGGCAENSIMLLEVPLADCARVCDGHDRCIAFVYSRAGCLLKADTCEFTYSADSQYLYVKKSFNGAPPVRQHSGQQQGTNVLEYYSAMMGECDVPALATFDLLVDSCAMACARNGRCVGFRHLNSSLDWDRPQGLCVLQSDMCFEPKPKFGAMTYYKVDASVFGHYSRRGGSCMGGDIKGARLSLVSCVHACDAIPQCVGFVFASTHRKPCWLKRRLCKKTKSVRGAMVYVRVKSPRKPKGTSTSTRKSRRQAWWPLFVVSVVVLVVVINIVFRITRCCCLRVCTDYQVHKSSIK</sequence>
<dbReference type="PANTHER" id="PTHR19300:SF57">
    <property type="entry name" value="BETA-1,4-N-ACETYLGALACTOSAMINYLTRANSFERASE"/>
    <property type="match status" value="1"/>
</dbReference>
<evidence type="ECO:0000313" key="16">
    <source>
        <dbReference type="EMBL" id="KAK2186980.1"/>
    </source>
</evidence>
<evidence type="ECO:0000256" key="6">
    <source>
        <dbReference type="ARBA" id="ARBA00022692"/>
    </source>
</evidence>
<dbReference type="CDD" id="cd00899">
    <property type="entry name" value="b4GalT"/>
    <property type="match status" value="1"/>
</dbReference>
<evidence type="ECO:0000256" key="12">
    <source>
        <dbReference type="SAM" id="SignalP"/>
    </source>
</evidence>
<evidence type="ECO:0000313" key="17">
    <source>
        <dbReference type="Proteomes" id="UP001209878"/>
    </source>
</evidence>
<keyword evidence="7" id="KW-0735">Signal-anchor</keyword>
<dbReference type="PANTHER" id="PTHR19300">
    <property type="entry name" value="BETA-1,4-GALACTOSYLTRANSFERASE"/>
    <property type="match status" value="1"/>
</dbReference>
<evidence type="ECO:0000256" key="2">
    <source>
        <dbReference type="ARBA" id="ARBA00004922"/>
    </source>
</evidence>
<feature type="domain" description="Galactosyltransferase N-terminal" evidence="14">
    <location>
        <begin position="128"/>
        <end position="256"/>
    </location>
</feature>
<dbReference type="GO" id="GO:0016020">
    <property type="term" value="C:membrane"/>
    <property type="evidence" value="ECO:0007669"/>
    <property type="project" value="UniProtKB-SubCell"/>
</dbReference>
<dbReference type="PRINTS" id="PR02050">
    <property type="entry name" value="B14GALTRFASE"/>
</dbReference>
<evidence type="ECO:0008006" key="18">
    <source>
        <dbReference type="Google" id="ProtNLM"/>
    </source>
</evidence>
<dbReference type="GO" id="GO:0005975">
    <property type="term" value="P:carbohydrate metabolic process"/>
    <property type="evidence" value="ECO:0007669"/>
    <property type="project" value="InterPro"/>
</dbReference>
<dbReference type="Gene3D" id="3.90.550.10">
    <property type="entry name" value="Spore Coat Polysaccharide Biosynthesis Protein SpsA, Chain A"/>
    <property type="match status" value="1"/>
</dbReference>
<feature type="domain" description="Apple" evidence="15">
    <location>
        <begin position="573"/>
        <end position="612"/>
    </location>
</feature>
<evidence type="ECO:0000256" key="5">
    <source>
        <dbReference type="ARBA" id="ARBA00022679"/>
    </source>
</evidence>
<dbReference type="GO" id="GO:0006688">
    <property type="term" value="P:glycosphingolipid biosynthetic process"/>
    <property type="evidence" value="ECO:0007669"/>
    <property type="project" value="TreeGrafter"/>
</dbReference>
<comment type="similarity">
    <text evidence="3">Belongs to the glycosyltransferase 7 family.</text>
</comment>
<evidence type="ECO:0000256" key="10">
    <source>
        <dbReference type="ARBA" id="ARBA00023180"/>
    </source>
</evidence>
<dbReference type="AlphaFoldDB" id="A0AAD9UF41"/>
<evidence type="ECO:0000259" key="13">
    <source>
        <dbReference type="Pfam" id="PF02709"/>
    </source>
</evidence>
<protein>
    <recommendedName>
        <fullName evidence="18">Beta-1,4-N-acetylgalactosaminyltransferase bre-4</fullName>
    </recommendedName>
</protein>
<feature type="domain" description="Apple" evidence="15">
    <location>
        <begin position="414"/>
        <end position="444"/>
    </location>
</feature>
<dbReference type="Pfam" id="PF14295">
    <property type="entry name" value="PAN_4"/>
    <property type="match status" value="3"/>
</dbReference>
<comment type="subcellular location">
    <subcellularLocation>
        <location evidence="1">Membrane</location>
        <topology evidence="1">Single-pass type II membrane protein</topology>
    </subcellularLocation>
</comment>
<dbReference type="InterPro" id="IPR029044">
    <property type="entry name" value="Nucleotide-diphossugar_trans"/>
</dbReference>
<evidence type="ECO:0000256" key="3">
    <source>
        <dbReference type="ARBA" id="ARBA00005735"/>
    </source>
</evidence>
<keyword evidence="4" id="KW-0328">Glycosyltransferase</keyword>
<evidence type="ECO:0000256" key="9">
    <source>
        <dbReference type="ARBA" id="ARBA00023136"/>
    </source>
</evidence>
<dbReference type="GO" id="GO:0008378">
    <property type="term" value="F:galactosyltransferase activity"/>
    <property type="evidence" value="ECO:0007669"/>
    <property type="project" value="TreeGrafter"/>
</dbReference>
<dbReference type="InterPro" id="IPR027995">
    <property type="entry name" value="Galactosyl_T_N"/>
</dbReference>
<keyword evidence="5" id="KW-0808">Transferase</keyword>
<keyword evidence="6 11" id="KW-0812">Transmembrane</keyword>
<dbReference type="Pfam" id="PF02709">
    <property type="entry name" value="Glyco_transf_7C"/>
    <property type="match status" value="1"/>
</dbReference>
<dbReference type="InterPro" id="IPR003609">
    <property type="entry name" value="Pan_app"/>
</dbReference>
<dbReference type="InterPro" id="IPR003859">
    <property type="entry name" value="Galactosyl_T"/>
</dbReference>
<dbReference type="Pfam" id="PF13733">
    <property type="entry name" value="Glyco_transf_7N"/>
    <property type="match status" value="1"/>
</dbReference>
<feature type="signal peptide" evidence="12">
    <location>
        <begin position="1"/>
        <end position="22"/>
    </location>
</feature>
<dbReference type="GO" id="GO:0005794">
    <property type="term" value="C:Golgi apparatus"/>
    <property type="evidence" value="ECO:0007669"/>
    <property type="project" value="TreeGrafter"/>
</dbReference>
<feature type="domain" description="Galactosyltransferase C-terminal" evidence="13">
    <location>
        <begin position="261"/>
        <end position="338"/>
    </location>
</feature>
<evidence type="ECO:0000256" key="11">
    <source>
        <dbReference type="SAM" id="Phobius"/>
    </source>
</evidence>
<evidence type="ECO:0000256" key="7">
    <source>
        <dbReference type="ARBA" id="ARBA00022968"/>
    </source>
</evidence>
<name>A0AAD9UF41_RIDPI</name>
<evidence type="ECO:0000256" key="1">
    <source>
        <dbReference type="ARBA" id="ARBA00004606"/>
    </source>
</evidence>
<feature type="chain" id="PRO_5042249317" description="Beta-1,4-N-acetylgalactosaminyltransferase bre-4" evidence="12">
    <location>
        <begin position="23"/>
        <end position="693"/>
    </location>
</feature>
<keyword evidence="9 11" id="KW-0472">Membrane</keyword>
<keyword evidence="17" id="KW-1185">Reference proteome</keyword>
<keyword evidence="10" id="KW-0325">Glycoprotein</keyword>
<dbReference type="Proteomes" id="UP001209878">
    <property type="component" value="Unassembled WGS sequence"/>
</dbReference>
<accession>A0AAD9UF41</accession>
<gene>
    <name evidence="16" type="ORF">NP493_181g00030</name>
</gene>
<proteinExistence type="inferred from homology"/>
<dbReference type="GO" id="GO:0033842">
    <property type="term" value="F:N-acetyl-beta-glucosaminyl-derivative 4-beta-N-acetylgalactosaminyltransferase activity"/>
    <property type="evidence" value="ECO:0007669"/>
    <property type="project" value="TreeGrafter"/>
</dbReference>
<keyword evidence="12" id="KW-0732">Signal</keyword>
<evidence type="ECO:0000259" key="15">
    <source>
        <dbReference type="Pfam" id="PF14295"/>
    </source>
</evidence>
<dbReference type="EMBL" id="JAODUO010000181">
    <property type="protein sequence ID" value="KAK2186980.1"/>
    <property type="molecule type" value="Genomic_DNA"/>
</dbReference>
<comment type="pathway">
    <text evidence="2">Protein modification; protein glycosylation.</text>
</comment>
<reference evidence="16" key="1">
    <citation type="journal article" date="2023" name="Mol. Biol. Evol.">
        <title>Third-Generation Sequencing Reveals the Adaptive Role of the Epigenome in Three Deep-Sea Polychaetes.</title>
        <authorList>
            <person name="Perez M."/>
            <person name="Aroh O."/>
            <person name="Sun Y."/>
            <person name="Lan Y."/>
            <person name="Juniper S.K."/>
            <person name="Young C.R."/>
            <person name="Angers B."/>
            <person name="Qian P.Y."/>
        </authorList>
    </citation>
    <scope>NUCLEOTIDE SEQUENCE</scope>
    <source>
        <strain evidence="16">R07B-5</strain>
    </source>
</reference>
<feature type="transmembrane region" description="Helical" evidence="11">
    <location>
        <begin position="651"/>
        <end position="671"/>
    </location>
</feature>
<evidence type="ECO:0000256" key="8">
    <source>
        <dbReference type="ARBA" id="ARBA00022989"/>
    </source>
</evidence>
<organism evidence="16 17">
    <name type="scientific">Ridgeia piscesae</name>
    <name type="common">Tubeworm</name>
    <dbReference type="NCBI Taxonomy" id="27915"/>
    <lineage>
        <taxon>Eukaryota</taxon>
        <taxon>Metazoa</taxon>
        <taxon>Spiralia</taxon>
        <taxon>Lophotrochozoa</taxon>
        <taxon>Annelida</taxon>
        <taxon>Polychaeta</taxon>
        <taxon>Sedentaria</taxon>
        <taxon>Canalipalpata</taxon>
        <taxon>Sabellida</taxon>
        <taxon>Siboglinidae</taxon>
        <taxon>Ridgeia</taxon>
    </lineage>
</organism>
<keyword evidence="8 11" id="KW-1133">Transmembrane helix</keyword>
<evidence type="ECO:0000259" key="14">
    <source>
        <dbReference type="Pfam" id="PF13733"/>
    </source>
</evidence>
<evidence type="ECO:0000256" key="4">
    <source>
        <dbReference type="ARBA" id="ARBA00022676"/>
    </source>
</evidence>